<dbReference type="Proteomes" id="UP000075420">
    <property type="component" value="Unassembled WGS sequence"/>
</dbReference>
<organism evidence="1 2">
    <name type="scientific">Sorangium cellulosum</name>
    <name type="common">Polyangium cellulosum</name>
    <dbReference type="NCBI Taxonomy" id="56"/>
    <lineage>
        <taxon>Bacteria</taxon>
        <taxon>Pseudomonadati</taxon>
        <taxon>Myxococcota</taxon>
        <taxon>Polyangia</taxon>
        <taxon>Polyangiales</taxon>
        <taxon>Polyangiaceae</taxon>
        <taxon>Sorangium</taxon>
    </lineage>
</organism>
<proteinExistence type="predicted"/>
<reference evidence="1 2" key="1">
    <citation type="submission" date="2014-02" db="EMBL/GenBank/DDBJ databases">
        <title>The small core and large imbalanced accessory genome model reveals a collaborative survival strategy of Sorangium cellulosum strains in nature.</title>
        <authorList>
            <person name="Han K."/>
            <person name="Peng R."/>
            <person name="Blom J."/>
            <person name="Li Y.-Z."/>
        </authorList>
    </citation>
    <scope>NUCLEOTIDE SEQUENCE [LARGE SCALE GENOMIC DNA]</scope>
    <source>
        <strain evidence="1 2">So0157-25</strain>
    </source>
</reference>
<gene>
    <name evidence="1" type="ORF">BE08_05030</name>
</gene>
<evidence type="ECO:0000313" key="1">
    <source>
        <dbReference type="EMBL" id="KYF55854.1"/>
    </source>
</evidence>
<name>A0A150PJH9_SORCE</name>
<comment type="caution">
    <text evidence="1">The sequence shown here is derived from an EMBL/GenBank/DDBJ whole genome shotgun (WGS) entry which is preliminary data.</text>
</comment>
<evidence type="ECO:0008006" key="3">
    <source>
        <dbReference type="Google" id="ProtNLM"/>
    </source>
</evidence>
<evidence type="ECO:0000313" key="2">
    <source>
        <dbReference type="Proteomes" id="UP000075420"/>
    </source>
</evidence>
<protein>
    <recommendedName>
        <fullName evidence="3">Phytanoyl-CoA dioxygenase</fullName>
    </recommendedName>
</protein>
<sequence length="257" mass="28317">MNVLSQDSDLIEIPIADPALCAAACREIYAQRPRWRTRRLFSQPPFYTLGAASYLDLGFAAGSIDDYLGDAGSLWLWAGDAVLAIVERVRAALADRLGEAVEYPAVLPSPGFHLFIGAAIPRNDCSRRPEDCASSHFDMQYRHIPWTRWYTSIDLERTISFTLPLKLPAAGGGLTVWRSLTLERLRADLESRVFPDLSAAAGATPSATIPYTVGALVVHRGHMLHQAAGIARAKVKDERITLQGHGVFADGAWRLYW</sequence>
<accession>A0A150PJH9</accession>
<dbReference type="AlphaFoldDB" id="A0A150PJH9"/>
<dbReference type="EMBL" id="JELY01001416">
    <property type="protein sequence ID" value="KYF55854.1"/>
    <property type="molecule type" value="Genomic_DNA"/>
</dbReference>